<dbReference type="AlphaFoldDB" id="A0A0D6N3I8"/>
<reference evidence="2 4" key="1">
    <citation type="submission" date="2012-11" db="EMBL/GenBank/DDBJ databases">
        <title>Whole genome sequence of Acetobacter cibinongensis 4H-1.</title>
        <authorList>
            <person name="Azuma Y."/>
            <person name="Higashiura N."/>
            <person name="Hirakawa H."/>
            <person name="Matsushita K."/>
        </authorList>
    </citation>
    <scope>NUCLEOTIDE SEQUENCE [LARGE SCALE GENOMIC DNA]</scope>
    <source>
        <strain evidence="2 4">4H-1</strain>
    </source>
</reference>
<gene>
    <name evidence="2" type="ORF">Abci_013_002</name>
    <name evidence="3" type="ORF">ACI01nite_27110</name>
</gene>
<sequence>MDTSDFLQADDIYKVILVPSAVDKGFKTDDEIEKFIGVDSAGRQGRYYRLAAEKFGLVFNENNLSTLTVEGQNFVALEDNSSKINFIANIMHRTELFSQAIKYLGGANPKPSLTDLKDWFVQRYPGSENTAERRFSTFEKYLRATRFI</sequence>
<evidence type="ECO:0000313" key="4">
    <source>
        <dbReference type="Proteomes" id="UP000032671"/>
    </source>
</evidence>
<dbReference type="Pfam" id="PF23871">
    <property type="entry name" value="DUF7226"/>
    <property type="match status" value="1"/>
</dbReference>
<dbReference type="InterPro" id="IPR055650">
    <property type="entry name" value="DUF7226"/>
</dbReference>
<proteinExistence type="predicted"/>
<evidence type="ECO:0000313" key="2">
    <source>
        <dbReference type="EMBL" id="GAN60577.1"/>
    </source>
</evidence>
<feature type="domain" description="DUF7226" evidence="1">
    <location>
        <begin position="27"/>
        <end position="141"/>
    </location>
</feature>
<dbReference type="EMBL" id="BJVU01000023">
    <property type="protein sequence ID" value="GEL60109.1"/>
    <property type="molecule type" value="Genomic_DNA"/>
</dbReference>
<evidence type="ECO:0000313" key="5">
    <source>
        <dbReference type="Proteomes" id="UP000321891"/>
    </source>
</evidence>
<evidence type="ECO:0000259" key="1">
    <source>
        <dbReference type="Pfam" id="PF23871"/>
    </source>
</evidence>
<protein>
    <recommendedName>
        <fullName evidence="1">DUF7226 domain-containing protein</fullName>
    </recommendedName>
</protein>
<accession>A0A6N3SUH6</accession>
<name>A0A0D6N3I8_9PROT</name>
<reference evidence="3 5" key="2">
    <citation type="submission" date="2019-07" db="EMBL/GenBank/DDBJ databases">
        <title>Whole genome shotgun sequence of Acetobacter cibinongensis NBRC 16605.</title>
        <authorList>
            <person name="Hosoyama A."/>
            <person name="Uohara A."/>
            <person name="Ohji S."/>
            <person name="Ichikawa N."/>
        </authorList>
    </citation>
    <scope>NUCLEOTIDE SEQUENCE [LARGE SCALE GENOMIC DNA]</scope>
    <source>
        <strain evidence="3 5">NBRC 16605</strain>
    </source>
</reference>
<accession>A0A0D6N3I8</accession>
<dbReference type="RefSeq" id="WP_048838646.1">
    <property type="nucleotide sequence ID" value="NZ_BAMV01000013.1"/>
</dbReference>
<evidence type="ECO:0000313" key="3">
    <source>
        <dbReference type="EMBL" id="GEL60109.1"/>
    </source>
</evidence>
<dbReference type="STRING" id="1231339.Abci_013_002"/>
<dbReference type="EMBL" id="BAMV01000013">
    <property type="protein sequence ID" value="GAN60577.1"/>
    <property type="molecule type" value="Genomic_DNA"/>
</dbReference>
<dbReference type="Proteomes" id="UP000032671">
    <property type="component" value="Unassembled WGS sequence"/>
</dbReference>
<keyword evidence="5" id="KW-1185">Reference proteome</keyword>
<organism evidence="2 4">
    <name type="scientific">Acetobacter cibinongensis</name>
    <dbReference type="NCBI Taxonomy" id="146475"/>
    <lineage>
        <taxon>Bacteria</taxon>
        <taxon>Pseudomonadati</taxon>
        <taxon>Pseudomonadota</taxon>
        <taxon>Alphaproteobacteria</taxon>
        <taxon>Acetobacterales</taxon>
        <taxon>Acetobacteraceae</taxon>
        <taxon>Acetobacter</taxon>
    </lineage>
</organism>
<dbReference type="Proteomes" id="UP000321891">
    <property type="component" value="Unassembled WGS sequence"/>
</dbReference>
<comment type="caution">
    <text evidence="2">The sequence shown here is derived from an EMBL/GenBank/DDBJ whole genome shotgun (WGS) entry which is preliminary data.</text>
</comment>